<organism evidence="2 3">
    <name type="scientific">Symbiodinium microadriaticum</name>
    <name type="common">Dinoflagellate</name>
    <name type="synonym">Zooxanthella microadriatica</name>
    <dbReference type="NCBI Taxonomy" id="2951"/>
    <lineage>
        <taxon>Eukaryota</taxon>
        <taxon>Sar</taxon>
        <taxon>Alveolata</taxon>
        <taxon>Dinophyceae</taxon>
        <taxon>Suessiales</taxon>
        <taxon>Symbiodiniaceae</taxon>
        <taxon>Symbiodinium</taxon>
    </lineage>
</organism>
<keyword evidence="1" id="KW-0732">Signal</keyword>
<dbReference type="OMA" id="PGFIFHQ"/>
<evidence type="ECO:0000313" key="3">
    <source>
        <dbReference type="Proteomes" id="UP000186817"/>
    </source>
</evidence>
<protein>
    <submittedName>
        <fullName evidence="2">Uncharacterized protein</fullName>
    </submittedName>
</protein>
<accession>A0A1Q9DS67</accession>
<comment type="caution">
    <text evidence="2">The sequence shown here is derived from an EMBL/GenBank/DDBJ whole genome shotgun (WGS) entry which is preliminary data.</text>
</comment>
<evidence type="ECO:0000313" key="2">
    <source>
        <dbReference type="EMBL" id="OLP97988.1"/>
    </source>
</evidence>
<feature type="signal peptide" evidence="1">
    <location>
        <begin position="1"/>
        <end position="18"/>
    </location>
</feature>
<dbReference type="EMBL" id="LSRX01000413">
    <property type="protein sequence ID" value="OLP97988.1"/>
    <property type="molecule type" value="Genomic_DNA"/>
</dbReference>
<proteinExistence type="predicted"/>
<reference evidence="2 3" key="1">
    <citation type="submission" date="2016-02" db="EMBL/GenBank/DDBJ databases">
        <title>Genome analysis of coral dinoflagellate symbionts highlights evolutionary adaptations to a symbiotic lifestyle.</title>
        <authorList>
            <person name="Aranda M."/>
            <person name="Li Y."/>
            <person name="Liew Y.J."/>
            <person name="Baumgarten S."/>
            <person name="Simakov O."/>
            <person name="Wilson M."/>
            <person name="Piel J."/>
            <person name="Ashoor H."/>
            <person name="Bougouffa S."/>
            <person name="Bajic V.B."/>
            <person name="Ryu T."/>
            <person name="Ravasi T."/>
            <person name="Bayer T."/>
            <person name="Micklem G."/>
            <person name="Kim H."/>
            <person name="Bhak J."/>
            <person name="Lajeunesse T.C."/>
            <person name="Voolstra C.R."/>
        </authorList>
    </citation>
    <scope>NUCLEOTIDE SEQUENCE [LARGE SCALE GENOMIC DNA]</scope>
    <source>
        <strain evidence="2 3">CCMP2467</strain>
    </source>
</reference>
<dbReference type="AlphaFoldDB" id="A0A1Q9DS67"/>
<name>A0A1Q9DS67_SYMMI</name>
<evidence type="ECO:0000256" key="1">
    <source>
        <dbReference type="SAM" id="SignalP"/>
    </source>
</evidence>
<keyword evidence="3" id="KW-1185">Reference proteome</keyword>
<dbReference type="OrthoDB" id="406597at2759"/>
<feature type="chain" id="PRO_5013045171" evidence="1">
    <location>
        <begin position="19"/>
        <end position="955"/>
    </location>
</feature>
<dbReference type="Proteomes" id="UP000186817">
    <property type="component" value="Unassembled WGS sequence"/>
</dbReference>
<sequence>MWLWQLRIIAASCLTAHAASVLHIDNGIVAADFDETTGLVAFGHAGQASEHVEFSGDYWELQVNNRTLSANNGCNSSTVKQDGNNVSFGYLCGNLTVKILYNLPTAAQHLEKQILVSYASTATEAGTIDFEAATFMKDTLARWATAKQAPTWFLRSNAWNQGFEIAGFVRWKDVKSGVFVSVANPFGHQLASAKACADGSPTCAAITASYAGKVTHKPSLQGAEFITEPLVLGLTTLSKYSISGLSTGEARAFKHAVEACQLDRAARAAGTVKVNVAWDENDYQIDVGVDEGKAEYRRIFDRNAELGIDHIVYEPRNSLHASRFNATDDWGWEARLDAVAYAKSKGIGLMAYAYPTMQFEEMRQYWVAGGTNALSLAPAEVQNYFIEVMTAFLQKSGGVGFAWDHDIFAGDKSLQYAQWRGFARILRSLRTQFPHIVMDHRQTNYMWGPWYDLSGSYAEPIAGDENPESYGGFAPTLHTDHISADQARAVNYRYSTQQLLPSSRVPGFIFHQSERTDDDGHFYCTVRETLCVNNSNTRDFDYLGYKYSLLSSIGTAGLNNVFTMVPARDPAEFEHFPEGDIAFIRNWLTWTDENMRKLQNTEWIPSLPAPSAGNVDGTHAMLENEGFLFLYNPNPMELNATLSVDEAIGLDGKAGEQWDVTELFPHQGPIGTWEFSESILVSVEGGSARVLELKKRPSPASRPRLQGLRAHSHFEATSRQVVLQEAVGPSGSEAFATIYMPEEQGVQIVVNGRVCEHAMPAGAEEDVKVKIRFKGPRLTGNAPVVPLPSKDFAGGWYNGTFSIPEAYFQQLKALGTSYPIPWTTSATGCGLPHCVDDSKATWLVPTRLLMAPFIRQAKQDMAVRLFLDGKEVQLSKSYNSRGRELEHCFLGFYFDASQLEPGVQHDVAVYLPKLEPGQFFGLFWQNTRTVYTDQIDSCSVLPGEMGSPEPIEVLV</sequence>
<gene>
    <name evidence="2" type="ORF">AK812_SmicGene19625</name>
</gene>